<dbReference type="Proteomes" id="UP000243723">
    <property type="component" value="Unassembled WGS sequence"/>
</dbReference>
<keyword evidence="2" id="KW-0812">Transmembrane</keyword>
<feature type="transmembrane region" description="Helical" evidence="2">
    <location>
        <begin position="238"/>
        <end position="255"/>
    </location>
</feature>
<evidence type="ECO:0000256" key="2">
    <source>
        <dbReference type="SAM" id="Phobius"/>
    </source>
</evidence>
<dbReference type="AlphaFoldDB" id="A0A2P7Z4I0"/>
<keyword evidence="2" id="KW-0472">Membrane</keyword>
<protein>
    <recommendedName>
        <fullName evidence="5">DUF1275 domain protein</fullName>
    </recommendedName>
</protein>
<keyword evidence="2" id="KW-1133">Transmembrane helix</keyword>
<organism evidence="3 4">
    <name type="scientific">Elsinoe australis</name>
    <dbReference type="NCBI Taxonomy" id="40998"/>
    <lineage>
        <taxon>Eukaryota</taxon>
        <taxon>Fungi</taxon>
        <taxon>Dikarya</taxon>
        <taxon>Ascomycota</taxon>
        <taxon>Pezizomycotina</taxon>
        <taxon>Dothideomycetes</taxon>
        <taxon>Dothideomycetidae</taxon>
        <taxon>Myriangiales</taxon>
        <taxon>Elsinoaceae</taxon>
        <taxon>Elsinoe</taxon>
    </lineage>
</organism>
<dbReference type="PANTHER" id="PTHR37488:SF2">
    <property type="entry name" value="DUF1275 DOMAIN-CONTAINING PROTEIN"/>
    <property type="match status" value="1"/>
</dbReference>
<name>A0A2P7Z4I0_9PEZI</name>
<feature type="region of interest" description="Disordered" evidence="1">
    <location>
        <begin position="1"/>
        <end position="30"/>
    </location>
</feature>
<sequence length="291" mass="30697">MAPNASQEHASTNGNDIENAQDGNGKPLAKTKNDSLFSRGFIFGPIDKKHCDLILLAHSVATGMVDAACFSNWGVFAGMQTGNTVLLGLSTATSPNNPHAWLTTLISIISYLLGAFVTFRLTTFLVPQGVSSNRTCLFTILMAQALLILISAALIAADVVPHNAPGVATAANVTAVIDNIRIVSLLPPLAFQAGIQIATSRLLGYNELPVNVVTSTYCDIMGDNALLRPHNTKRNRRLAAVALVLIGAVASGWLMRSAGGLQSALFLAGGIKFIVAVAAFAFLKRDKGERQ</sequence>
<dbReference type="Pfam" id="PF06912">
    <property type="entry name" value="DUF1275"/>
    <property type="match status" value="1"/>
</dbReference>
<feature type="transmembrane region" description="Helical" evidence="2">
    <location>
        <begin position="135"/>
        <end position="157"/>
    </location>
</feature>
<dbReference type="OrthoDB" id="5288586at2759"/>
<accession>A0A2P7Z4I0</accession>
<gene>
    <name evidence="3" type="ORF">B9Z65_7057</name>
</gene>
<proteinExistence type="predicted"/>
<evidence type="ECO:0000313" key="3">
    <source>
        <dbReference type="EMBL" id="PSK43103.1"/>
    </source>
</evidence>
<evidence type="ECO:0000256" key="1">
    <source>
        <dbReference type="SAM" id="MobiDB-lite"/>
    </source>
</evidence>
<comment type="caution">
    <text evidence="3">The sequence shown here is derived from an EMBL/GenBank/DDBJ whole genome shotgun (WGS) entry which is preliminary data.</text>
</comment>
<dbReference type="EMBL" id="NHZQ01000331">
    <property type="protein sequence ID" value="PSK43103.1"/>
    <property type="molecule type" value="Genomic_DNA"/>
</dbReference>
<feature type="transmembrane region" description="Helical" evidence="2">
    <location>
        <begin position="99"/>
        <end position="123"/>
    </location>
</feature>
<dbReference type="PANTHER" id="PTHR37488">
    <property type="entry name" value="DUF1275 DOMAIN-CONTAINING PROTEIN"/>
    <property type="match status" value="1"/>
</dbReference>
<reference evidence="3 4" key="1">
    <citation type="submission" date="2017-05" db="EMBL/GenBank/DDBJ databases">
        <title>Draft genome sequence of Elsinoe australis.</title>
        <authorList>
            <person name="Cheng Q."/>
        </authorList>
    </citation>
    <scope>NUCLEOTIDE SEQUENCE [LARGE SCALE GENOMIC DNA]</scope>
    <source>
        <strain evidence="3 4">NL1</strain>
    </source>
</reference>
<dbReference type="InterPro" id="IPR010699">
    <property type="entry name" value="DUF1275"/>
</dbReference>
<feature type="transmembrane region" description="Helical" evidence="2">
    <location>
        <begin position="261"/>
        <end position="283"/>
    </location>
</feature>
<evidence type="ECO:0000313" key="4">
    <source>
        <dbReference type="Proteomes" id="UP000243723"/>
    </source>
</evidence>
<keyword evidence="4" id="KW-1185">Reference proteome</keyword>
<evidence type="ECO:0008006" key="5">
    <source>
        <dbReference type="Google" id="ProtNLM"/>
    </source>
</evidence>
<feature type="compositionally biased region" description="Polar residues" evidence="1">
    <location>
        <begin position="1"/>
        <end position="22"/>
    </location>
</feature>